<reference evidence="4" key="1">
    <citation type="journal article" date="2019" name="Int. J. Syst. Evol. Microbiol.">
        <title>The Global Catalogue of Microorganisms (GCM) 10K type strain sequencing project: providing services to taxonomists for standard genome sequencing and annotation.</title>
        <authorList>
            <consortium name="The Broad Institute Genomics Platform"/>
            <consortium name="The Broad Institute Genome Sequencing Center for Infectious Disease"/>
            <person name="Wu L."/>
            <person name="Ma J."/>
        </authorList>
    </citation>
    <scope>NUCLEOTIDE SEQUENCE [LARGE SCALE GENOMIC DNA]</scope>
    <source>
        <strain evidence="4">CCUG 56756</strain>
    </source>
</reference>
<dbReference type="Gene3D" id="3.90.550.10">
    <property type="entry name" value="Spore Coat Polysaccharide Biosynthesis Protein SpsA, Chain A"/>
    <property type="match status" value="1"/>
</dbReference>
<sequence length="359" mass="41701">MESRVSVIIPTFNGAKNLSRAIDSVLEQTYKSVEVIVVDDNEPGTSERDQTEEVMKNYNKFRSVKYIKHSMNKISAAARNTGIAASLGSYICFLNDDDFYHRSRIAKCLALLKANPQYEGIYCGVVIIDKSSYNSIVRPVWPLTQRELLLDGNTLGTGSNFFLSRKAVEFVGGFDDRFIRHQDIEFMIRILEDFKVLNFEEIMIGKVKDGVNNPSNYSEFRELKKFYMLKFENTIDRLDPPERKLFYIYQYEDLFHEAIKSGQKEYIFQSLQELSLFREITSKDRLRILISEKRLYKKRIYIILRLVYDKSKNRRVSYHLEKQIDPSAKSYVFNFLCGIGTATEHKTRFSADGTRNGGA</sequence>
<dbReference type="Pfam" id="PF00535">
    <property type="entry name" value="Glycos_transf_2"/>
    <property type="match status" value="1"/>
</dbReference>
<organism evidence="3 4">
    <name type="scientific">Metaplanococcus flavidus</name>
    <dbReference type="NCBI Taxonomy" id="569883"/>
    <lineage>
        <taxon>Bacteria</taxon>
        <taxon>Bacillati</taxon>
        <taxon>Bacillota</taxon>
        <taxon>Bacilli</taxon>
        <taxon>Bacillales</taxon>
        <taxon>Caryophanaceae</taxon>
        <taxon>Metaplanococcus</taxon>
    </lineage>
</organism>
<dbReference type="RefSeq" id="WP_144838022.1">
    <property type="nucleotide sequence ID" value="NZ_JBHTKI010000008.1"/>
</dbReference>
<feature type="domain" description="Glycosyltransferase 2-like" evidence="2">
    <location>
        <begin position="6"/>
        <end position="169"/>
    </location>
</feature>
<gene>
    <name evidence="3" type="ORF">ACFQ1X_07600</name>
</gene>
<comment type="similarity">
    <text evidence="1">Belongs to the glycosyltransferase 2 family.</text>
</comment>
<evidence type="ECO:0000259" key="2">
    <source>
        <dbReference type="Pfam" id="PF00535"/>
    </source>
</evidence>
<dbReference type="EMBL" id="JBHTKI010000008">
    <property type="protein sequence ID" value="MFD1031298.1"/>
    <property type="molecule type" value="Genomic_DNA"/>
</dbReference>
<dbReference type="InterPro" id="IPR001173">
    <property type="entry name" value="Glyco_trans_2-like"/>
</dbReference>
<accession>A0ABW3L9M2</accession>
<evidence type="ECO:0000313" key="4">
    <source>
        <dbReference type="Proteomes" id="UP001597109"/>
    </source>
</evidence>
<evidence type="ECO:0000313" key="3">
    <source>
        <dbReference type="EMBL" id="MFD1031298.1"/>
    </source>
</evidence>
<name>A0ABW3L9M2_9BACL</name>
<proteinExistence type="inferred from homology"/>
<comment type="caution">
    <text evidence="3">The sequence shown here is derived from an EMBL/GenBank/DDBJ whole genome shotgun (WGS) entry which is preliminary data.</text>
</comment>
<dbReference type="InterPro" id="IPR029044">
    <property type="entry name" value="Nucleotide-diphossugar_trans"/>
</dbReference>
<dbReference type="SUPFAM" id="SSF53448">
    <property type="entry name" value="Nucleotide-diphospho-sugar transferases"/>
    <property type="match status" value="1"/>
</dbReference>
<keyword evidence="4" id="KW-1185">Reference proteome</keyword>
<protein>
    <submittedName>
        <fullName evidence="3">Glycosyltransferase family 2 protein</fullName>
    </submittedName>
</protein>
<dbReference type="Proteomes" id="UP001597109">
    <property type="component" value="Unassembled WGS sequence"/>
</dbReference>
<evidence type="ECO:0000256" key="1">
    <source>
        <dbReference type="ARBA" id="ARBA00006739"/>
    </source>
</evidence>
<dbReference type="PANTHER" id="PTHR22916:SF3">
    <property type="entry name" value="UDP-GLCNAC:BETAGAL BETA-1,3-N-ACETYLGLUCOSAMINYLTRANSFERASE-LIKE PROTEIN 1"/>
    <property type="match status" value="1"/>
</dbReference>
<dbReference type="PANTHER" id="PTHR22916">
    <property type="entry name" value="GLYCOSYLTRANSFERASE"/>
    <property type="match status" value="1"/>
</dbReference>